<dbReference type="CDD" id="cd05325">
    <property type="entry name" value="carb_red_sniffer_like_SDR_c"/>
    <property type="match status" value="1"/>
</dbReference>
<reference evidence="1" key="1">
    <citation type="journal article" date="2020" name="Stud. Mycol.">
        <title>101 Dothideomycetes genomes: a test case for predicting lifestyles and emergence of pathogens.</title>
        <authorList>
            <person name="Haridas S."/>
            <person name="Albert R."/>
            <person name="Binder M."/>
            <person name="Bloem J."/>
            <person name="Labutti K."/>
            <person name="Salamov A."/>
            <person name="Andreopoulos B."/>
            <person name="Baker S."/>
            <person name="Barry K."/>
            <person name="Bills G."/>
            <person name="Bluhm B."/>
            <person name="Cannon C."/>
            <person name="Castanera R."/>
            <person name="Culley D."/>
            <person name="Daum C."/>
            <person name="Ezra D."/>
            <person name="Gonzalez J."/>
            <person name="Henrissat B."/>
            <person name="Kuo A."/>
            <person name="Liang C."/>
            <person name="Lipzen A."/>
            <person name="Lutzoni F."/>
            <person name="Magnuson J."/>
            <person name="Mondo S."/>
            <person name="Nolan M."/>
            <person name="Ohm R."/>
            <person name="Pangilinan J."/>
            <person name="Park H.-J."/>
            <person name="Ramirez L."/>
            <person name="Alfaro M."/>
            <person name="Sun H."/>
            <person name="Tritt A."/>
            <person name="Yoshinaga Y."/>
            <person name="Zwiers L.-H."/>
            <person name="Turgeon B."/>
            <person name="Goodwin S."/>
            <person name="Spatafora J."/>
            <person name="Crous P."/>
            <person name="Grigoriev I."/>
        </authorList>
    </citation>
    <scope>NUCLEOTIDE SEQUENCE</scope>
    <source>
        <strain evidence="1">CBS 125425</strain>
    </source>
</reference>
<dbReference type="EMBL" id="ML996409">
    <property type="protein sequence ID" value="KAF2726683.1"/>
    <property type="molecule type" value="Genomic_DNA"/>
</dbReference>
<evidence type="ECO:0000313" key="1">
    <source>
        <dbReference type="EMBL" id="KAF2726683.1"/>
    </source>
</evidence>
<dbReference type="InterPro" id="IPR036291">
    <property type="entry name" value="NAD(P)-bd_dom_sf"/>
</dbReference>
<gene>
    <name evidence="1" type="ORF">EJ04DRAFT_452853</name>
</gene>
<keyword evidence="2" id="KW-1185">Reference proteome</keyword>
<dbReference type="Gene3D" id="3.40.50.720">
    <property type="entry name" value="NAD(P)-binding Rossmann-like Domain"/>
    <property type="match status" value="1"/>
</dbReference>
<name>A0A9P4QJJ3_9PLEO</name>
<dbReference type="Pfam" id="PF00106">
    <property type="entry name" value="adh_short"/>
    <property type="match status" value="1"/>
</dbReference>
<dbReference type="InterPro" id="IPR052184">
    <property type="entry name" value="SDR_enzymes"/>
</dbReference>
<sequence>MPTALVTGANSGIGNALAHILIKEGYRVIGADIIIGEHMKDLGCETIQLDVASPESIKALAEKVGGEPIDLLLNVAGVMKSPTEDTLDTVGYDTLHHTFTINAFGPLLLTQALLPNVLKASQPRIAVMSSRMGSIADNDSGGQYAYRGSKAAVNALFKSLAVDLKEKNATVLLLHPGIVKTNLGGQGAEAPVAAEPDVAASDLWRVLMSKGLESTGRWYHRNGDELPW</sequence>
<dbReference type="OrthoDB" id="5296at2759"/>
<evidence type="ECO:0000313" key="2">
    <source>
        <dbReference type="Proteomes" id="UP000799444"/>
    </source>
</evidence>
<dbReference type="PRINTS" id="PR00081">
    <property type="entry name" value="GDHRDH"/>
</dbReference>
<comment type="caution">
    <text evidence="1">The sequence shown here is derived from an EMBL/GenBank/DDBJ whole genome shotgun (WGS) entry which is preliminary data.</text>
</comment>
<dbReference type="AlphaFoldDB" id="A0A9P4QJJ3"/>
<proteinExistence type="predicted"/>
<dbReference type="Proteomes" id="UP000799444">
    <property type="component" value="Unassembled WGS sequence"/>
</dbReference>
<dbReference type="PANTHER" id="PTHR45458">
    <property type="entry name" value="SHORT-CHAIN DEHYDROGENASE/REDUCTASE SDR"/>
    <property type="match status" value="1"/>
</dbReference>
<organism evidence="1 2">
    <name type="scientific">Polyplosphaeria fusca</name>
    <dbReference type="NCBI Taxonomy" id="682080"/>
    <lineage>
        <taxon>Eukaryota</taxon>
        <taxon>Fungi</taxon>
        <taxon>Dikarya</taxon>
        <taxon>Ascomycota</taxon>
        <taxon>Pezizomycotina</taxon>
        <taxon>Dothideomycetes</taxon>
        <taxon>Pleosporomycetidae</taxon>
        <taxon>Pleosporales</taxon>
        <taxon>Tetraplosphaeriaceae</taxon>
        <taxon>Polyplosphaeria</taxon>
    </lineage>
</organism>
<dbReference type="SUPFAM" id="SSF51735">
    <property type="entry name" value="NAD(P)-binding Rossmann-fold domains"/>
    <property type="match status" value="1"/>
</dbReference>
<accession>A0A9P4QJJ3</accession>
<dbReference type="PANTHER" id="PTHR45458:SF1">
    <property type="entry name" value="SHORT CHAIN DEHYDROGENASE"/>
    <property type="match status" value="1"/>
</dbReference>
<protein>
    <submittedName>
        <fullName evidence="1">NAD(P)-binding protein</fullName>
    </submittedName>
</protein>
<dbReference type="InterPro" id="IPR002347">
    <property type="entry name" value="SDR_fam"/>
</dbReference>
<dbReference type="GO" id="GO:0016616">
    <property type="term" value="F:oxidoreductase activity, acting on the CH-OH group of donors, NAD or NADP as acceptor"/>
    <property type="evidence" value="ECO:0007669"/>
    <property type="project" value="TreeGrafter"/>
</dbReference>